<reference evidence="3 4" key="1">
    <citation type="submission" date="2016-12" db="EMBL/GenBank/DDBJ databases">
        <authorList>
            <person name="Song W.-J."/>
            <person name="Kurnit D.M."/>
        </authorList>
    </citation>
    <scope>NUCLEOTIDE SEQUENCE [LARGE SCALE GENOMIC DNA]</scope>
    <source>
        <strain evidence="3 4">IMCC3135</strain>
    </source>
</reference>
<evidence type="ECO:0000313" key="4">
    <source>
        <dbReference type="Proteomes" id="UP000250079"/>
    </source>
</evidence>
<proteinExistence type="predicted"/>
<keyword evidence="2" id="KW-0732">Signal</keyword>
<protein>
    <submittedName>
        <fullName evidence="3">Uncharacterized protein</fullName>
    </submittedName>
</protein>
<dbReference type="RefSeq" id="WP_157735976.1">
    <property type="nucleotide sequence ID" value="NZ_CP018632.1"/>
</dbReference>
<accession>A0A2Z2NN70</accession>
<feature type="signal peptide" evidence="2">
    <location>
        <begin position="1"/>
        <end position="29"/>
    </location>
</feature>
<feature type="region of interest" description="Disordered" evidence="1">
    <location>
        <begin position="201"/>
        <end position="220"/>
    </location>
</feature>
<name>A0A2Z2NN70_9GAMM</name>
<evidence type="ECO:0000313" key="3">
    <source>
        <dbReference type="EMBL" id="ASJ72902.1"/>
    </source>
</evidence>
<dbReference type="EMBL" id="CP018632">
    <property type="protein sequence ID" value="ASJ72902.1"/>
    <property type="molecule type" value="Genomic_DNA"/>
</dbReference>
<evidence type="ECO:0000256" key="1">
    <source>
        <dbReference type="SAM" id="MobiDB-lite"/>
    </source>
</evidence>
<dbReference type="AlphaFoldDB" id="A0A2Z2NN70"/>
<evidence type="ECO:0000256" key="2">
    <source>
        <dbReference type="SAM" id="SignalP"/>
    </source>
</evidence>
<gene>
    <name evidence="3" type="ORF">IMCC3135_14085</name>
</gene>
<dbReference type="KEGG" id="gai:IMCC3135_14085"/>
<organism evidence="3 4">
    <name type="scientific">Granulosicoccus antarcticus IMCC3135</name>
    <dbReference type="NCBI Taxonomy" id="1192854"/>
    <lineage>
        <taxon>Bacteria</taxon>
        <taxon>Pseudomonadati</taxon>
        <taxon>Pseudomonadota</taxon>
        <taxon>Gammaproteobacteria</taxon>
        <taxon>Chromatiales</taxon>
        <taxon>Granulosicoccaceae</taxon>
        <taxon>Granulosicoccus</taxon>
    </lineage>
</organism>
<dbReference type="Proteomes" id="UP000250079">
    <property type="component" value="Chromosome"/>
</dbReference>
<dbReference type="OrthoDB" id="5557124at2"/>
<keyword evidence="4" id="KW-1185">Reference proteome</keyword>
<feature type="chain" id="PRO_5016440439" evidence="2">
    <location>
        <begin position="30"/>
        <end position="833"/>
    </location>
</feature>
<sequence length="833" mass="92584">MRTFRSSNTLRLATSLPLVFLLFSSASHAVCNDDQPDPPLFHAQDKILDFTLMSEIQQGQVREFDSFQGIDLQPPGVAPTALEADDNYLNPIHPGAQPGVPQSAWKRVNCVDGIEPFSFKRPMQESQGIRYTTLPDIEKPKRTRTTYVKTAHSLFPSEVDMGGELTVVDSFANPPGTNMLPGATRNLEDSQGGEMVNTLPSSKKRPYNLHESDPSAIRINPESPIDDLRYIMETLYEVIADKPYRELLTRPDNVTVSRLIDDAADATDNIKTARNLVMHELQWAVDLIEGNDKPGSHVPGDRAYRGYSLLNHSGFNRVKRVLPVFDADGQVVGGEVTVGQLWYGGNIKSDTMFFDFGWDKIGSPVTNYANCGGPGQPSQAACENAAPIPPNKPWTIHYEVNVLNRGNDDFSPMTMQFDCPSTLLIGGVKQECTGPETSLPTGPVDWVNGALYASLDQSFFPMSDGTKMSVSVKMAPPQYFNLTYTWGWRVHPPRAQATENGQKLVPPGLPTEAMFCHPMRAGIIDHERFAFLGFPGPARVDSAPDAEMIHALGLASLNPTQFEACLKGFRKVQGQAKTPLDMINARLGLLSRLFPKPVPALETEREKMDYAISRISDLAPAKRLWRAFKLMQEEAQTDYAGVSGAAAREQRAERWISLLLDARDAYLDWLDRTQLPSGLLPDQETDLTMLYVNNTIYGQLRKGGTVEFPEWRRRGDVGKITLLNGDYFPHGYLSVDFGGARGWENLWQSTVKNAGSGPWFSFGRFHARFNTVPGSIAVDAAKRKGGDGYLQAPDVVKPGAHRLMIQFNFEPSPRLRFYQFDPLHHDSAIYSMH</sequence>